<evidence type="ECO:0000313" key="3">
    <source>
        <dbReference type="EMBL" id="SAM03202.1"/>
    </source>
</evidence>
<dbReference type="PANTHER" id="PTHR44163:SF1">
    <property type="entry name" value="U3 SMALL NUCLEOLAR RNA-ASSOCIATED PROTEIN 4 HOMOLOG"/>
    <property type="match status" value="1"/>
</dbReference>
<dbReference type="STRING" id="4829.A0A168PYP4"/>
<feature type="repeat" description="WD" evidence="1">
    <location>
        <begin position="122"/>
        <end position="163"/>
    </location>
</feature>
<dbReference type="GO" id="GO:0032040">
    <property type="term" value="C:small-subunit processome"/>
    <property type="evidence" value="ECO:0007669"/>
    <property type="project" value="TreeGrafter"/>
</dbReference>
<keyword evidence="4" id="KW-1185">Reference proteome</keyword>
<dbReference type="PROSITE" id="PS50082">
    <property type="entry name" value="WD_REPEATS_2"/>
    <property type="match status" value="2"/>
</dbReference>
<dbReference type="GO" id="GO:0034455">
    <property type="term" value="C:t-UTP complex"/>
    <property type="evidence" value="ECO:0007669"/>
    <property type="project" value="TreeGrafter"/>
</dbReference>
<keyword evidence="1" id="KW-0853">WD repeat</keyword>
<dbReference type="Pfam" id="PF00400">
    <property type="entry name" value="WD40"/>
    <property type="match status" value="3"/>
</dbReference>
<dbReference type="OrthoDB" id="8883818at2759"/>
<name>A0A168PYP4_ABSGL</name>
<dbReference type="SMART" id="SM00320">
    <property type="entry name" value="WD40"/>
    <property type="match status" value="9"/>
</dbReference>
<dbReference type="InterPro" id="IPR015943">
    <property type="entry name" value="WD40/YVTN_repeat-like_dom_sf"/>
</dbReference>
<dbReference type="EMBL" id="LT554066">
    <property type="protein sequence ID" value="SAM03202.1"/>
    <property type="molecule type" value="Genomic_DNA"/>
</dbReference>
<dbReference type="Proteomes" id="UP000078561">
    <property type="component" value="Unassembled WGS sequence"/>
</dbReference>
<organism evidence="3">
    <name type="scientific">Absidia glauca</name>
    <name type="common">Pin mould</name>
    <dbReference type="NCBI Taxonomy" id="4829"/>
    <lineage>
        <taxon>Eukaryota</taxon>
        <taxon>Fungi</taxon>
        <taxon>Fungi incertae sedis</taxon>
        <taxon>Mucoromycota</taxon>
        <taxon>Mucoromycotina</taxon>
        <taxon>Mucoromycetes</taxon>
        <taxon>Mucorales</taxon>
        <taxon>Cunninghamellaceae</taxon>
        <taxon>Absidia</taxon>
    </lineage>
</organism>
<dbReference type="AlphaFoldDB" id="A0A168PYP4"/>
<proteinExistence type="predicted"/>
<evidence type="ECO:0000256" key="1">
    <source>
        <dbReference type="PROSITE-ProRule" id="PRU00221"/>
    </source>
</evidence>
<gene>
    <name evidence="3" type="primary">ABSGL_09020.1 scaffold 10666</name>
</gene>
<evidence type="ECO:0000313" key="4">
    <source>
        <dbReference type="Proteomes" id="UP000078561"/>
    </source>
</evidence>
<dbReference type="GO" id="GO:0030686">
    <property type="term" value="C:90S preribosome"/>
    <property type="evidence" value="ECO:0007669"/>
    <property type="project" value="InterPro"/>
</dbReference>
<evidence type="ECO:0000256" key="2">
    <source>
        <dbReference type="SAM" id="MobiDB-lite"/>
    </source>
</evidence>
<dbReference type="SUPFAM" id="SSF50978">
    <property type="entry name" value="WD40 repeat-like"/>
    <property type="match status" value="2"/>
</dbReference>
<dbReference type="InterPro" id="IPR036322">
    <property type="entry name" value="WD40_repeat_dom_sf"/>
</dbReference>
<feature type="region of interest" description="Disordered" evidence="2">
    <location>
        <begin position="607"/>
        <end position="626"/>
    </location>
</feature>
<dbReference type="PROSITE" id="PS50294">
    <property type="entry name" value="WD_REPEATS_REGION"/>
    <property type="match status" value="1"/>
</dbReference>
<dbReference type="FunCoup" id="A0A168PYP4">
    <property type="interactions" value="618"/>
</dbReference>
<dbReference type="OMA" id="STYITEW"/>
<dbReference type="InterPro" id="IPR001680">
    <property type="entry name" value="WD40_rpt"/>
</dbReference>
<dbReference type="Gene3D" id="2.130.10.10">
    <property type="entry name" value="YVTN repeat-like/Quinoprotein amine dehydrogenase"/>
    <property type="match status" value="3"/>
</dbReference>
<sequence>MELHRCRFVDYQPATINALSFTPPTVGATRLAVGRANGDIELWDPRHQYRLEKVIPGGHGQSIESLVWAHQSRVTDTYDTTADELVAEQQALLDQPPRLFSSSLNSYIMEWDAQTLTVKKSVDSNGGAVWCLAVNSDGTRLAAGCEDGCIRLFDISDDQLEYLRSFESQKGRILSIAWSPDDSYIVSGGADSSVRKWKVENGRAMQRMTVDRKNKEPTMVWTVAATQNNTIVSGDSLGNLMFWDSELGTMKQSIKAHGADILSVVVSRDGTLLFSAGVDRKLVVCRRVQNEKNKKNTSKGGHGGWASLGSRRYHWHDIRALALDERPEINAIVSAGKLDTTSVGSLPEMYEPHDFLLKLQLKDDCYITSAALSENAQWIAACDVENVRLFRLEAQNDEWAVKKVRAFDVSLASYLAQHDLALGGHHVVFTPSSDKLIVVTVESKILIIDLSHWEQEQFQILAEFGHHHHVVQHRKVPQTVINIAVSEDGQWLATNDDQNNTFVYSLDNLKRHFVLPRSLTLQTTLSFNPFRPNELLIAYADNTFRIFDIEHKRQTHWSKRHDDQAGSRLTTFRDAIRGAAYNPAEQDKVVLYGSTFLAQIDLSSNKSKTTQKRKADEPAPRNSSQKLEVALTTTFQHILGCDFLADNSMVLVERRKESLLEQLPPSFYFSSFNK</sequence>
<accession>A0A168PYP4</accession>
<dbReference type="InterPro" id="IPR046351">
    <property type="entry name" value="UTP4"/>
</dbReference>
<dbReference type="InParanoid" id="A0A168PYP4"/>
<feature type="repeat" description="WD" evidence="1">
    <location>
        <begin position="166"/>
        <end position="207"/>
    </location>
</feature>
<dbReference type="GO" id="GO:0003723">
    <property type="term" value="F:RNA binding"/>
    <property type="evidence" value="ECO:0007669"/>
    <property type="project" value="TreeGrafter"/>
</dbReference>
<dbReference type="GO" id="GO:0000462">
    <property type="term" value="P:maturation of SSU-rRNA from tricistronic rRNA transcript (SSU-rRNA, 5.8S rRNA, LSU-rRNA)"/>
    <property type="evidence" value="ECO:0007669"/>
    <property type="project" value="InterPro"/>
</dbReference>
<protein>
    <submittedName>
        <fullName evidence="3">Uncharacterized protein</fullName>
    </submittedName>
</protein>
<reference evidence="3" key="1">
    <citation type="submission" date="2016-04" db="EMBL/GenBank/DDBJ databases">
        <authorList>
            <person name="Evans L.H."/>
            <person name="Alamgir A."/>
            <person name="Owens N."/>
            <person name="Weber N.D."/>
            <person name="Virtaneva K."/>
            <person name="Barbian K."/>
            <person name="Babar A."/>
            <person name="Rosenke K."/>
        </authorList>
    </citation>
    <scope>NUCLEOTIDE SEQUENCE [LARGE SCALE GENOMIC DNA]</scope>
    <source>
        <strain evidence="3">CBS 101.48</strain>
    </source>
</reference>
<dbReference type="PANTHER" id="PTHR44163">
    <property type="entry name" value="U3 SMALL NUCLEOLAR RNA-ASSOCIATED PROTEIN 4 HOMOLOG"/>
    <property type="match status" value="1"/>
</dbReference>